<accession>A0A5R9F316</accession>
<evidence type="ECO:0000259" key="3">
    <source>
        <dbReference type="Pfam" id="PF01557"/>
    </source>
</evidence>
<comment type="caution">
    <text evidence="4">The sequence shown here is derived from an EMBL/GenBank/DDBJ whole genome shotgun (WGS) entry which is preliminary data.</text>
</comment>
<dbReference type="NCBIfam" id="TIGR02305">
    <property type="entry name" value="HpaG-N-term"/>
    <property type="match status" value="1"/>
</dbReference>
<dbReference type="PANTHER" id="PTHR42796:SF4">
    <property type="entry name" value="FUMARYLACETOACETATE HYDROLASE DOMAIN-CONTAINING PROTEIN 2A"/>
    <property type="match status" value="1"/>
</dbReference>
<dbReference type="InterPro" id="IPR036663">
    <property type="entry name" value="Fumarylacetoacetase_C_sf"/>
</dbReference>
<dbReference type="PANTHER" id="PTHR42796">
    <property type="entry name" value="FUMARYLACETOACETATE HYDROLASE DOMAIN-CONTAINING PROTEIN 2A-RELATED"/>
    <property type="match status" value="1"/>
</dbReference>
<dbReference type="Gene3D" id="3.90.850.10">
    <property type="entry name" value="Fumarylacetoacetase-like, C-terminal domain"/>
    <property type="match status" value="1"/>
</dbReference>
<dbReference type="InterPro" id="IPR051121">
    <property type="entry name" value="FAH"/>
</dbReference>
<dbReference type="OrthoDB" id="9805307at2"/>
<dbReference type="GO" id="GO:0018800">
    <property type="term" value="F:5-oxopent-3-ene-1,2,5-tricarboxylate decarboxylase activity"/>
    <property type="evidence" value="ECO:0007669"/>
    <property type="project" value="InterPro"/>
</dbReference>
<protein>
    <submittedName>
        <fullName evidence="4">4-hydroxyphenylacetate isomerase</fullName>
    </submittedName>
</protein>
<dbReference type="GO" id="GO:0044281">
    <property type="term" value="P:small molecule metabolic process"/>
    <property type="evidence" value="ECO:0007669"/>
    <property type="project" value="UniProtKB-ARBA"/>
</dbReference>
<evidence type="ECO:0000256" key="1">
    <source>
        <dbReference type="ARBA" id="ARBA00010211"/>
    </source>
</evidence>
<dbReference type="GO" id="GO:0046872">
    <property type="term" value="F:metal ion binding"/>
    <property type="evidence" value="ECO:0007669"/>
    <property type="project" value="UniProtKB-KW"/>
</dbReference>
<keyword evidence="5" id="KW-1185">Reference proteome</keyword>
<keyword evidence="4" id="KW-0413">Isomerase</keyword>
<evidence type="ECO:0000256" key="2">
    <source>
        <dbReference type="ARBA" id="ARBA00022723"/>
    </source>
</evidence>
<dbReference type="GO" id="GO:0008704">
    <property type="term" value="F:5-carboxymethyl-2-hydroxymuconate delta-isomerase activity"/>
    <property type="evidence" value="ECO:0007669"/>
    <property type="project" value="InterPro"/>
</dbReference>
<name>A0A5R9F316_9BACL</name>
<dbReference type="RefSeq" id="WP_138127087.1">
    <property type="nucleotide sequence ID" value="NZ_SWLG01000008.1"/>
</dbReference>
<keyword evidence="2" id="KW-0479">Metal-binding</keyword>
<dbReference type="SUPFAM" id="SSF56529">
    <property type="entry name" value="FAH"/>
    <property type="match status" value="1"/>
</dbReference>
<dbReference type="InterPro" id="IPR012686">
    <property type="entry name" value="HPA_isomer/decarb_N"/>
</dbReference>
<sequence>MGKAIAKFHGTLQTEEVEVNLADNMILLNQKRVPAKTLYWEPPVSGTIYGTLLNFKGAIEKMGGALTEPPYKAAPKAPVLYIKPANTVSGHESPIPIPAGETFLEMGASLGVVIGRRATRVTESEALDYVMGYTVVNDVSIPHESVFRPAVKYKARDGFCPIGPWVILGDEVENPDALSIRVYINNELKQDNTTANLVRSVSKLIADVSEFMTLDEGDILLVGVPENAPLAKNGDRVRIEISNVGMLENVIVHEEELMSGGDGQ</sequence>
<organism evidence="4 5">
    <name type="scientific">Exobacillus caeni</name>
    <dbReference type="NCBI Taxonomy" id="2574798"/>
    <lineage>
        <taxon>Bacteria</taxon>
        <taxon>Bacillati</taxon>
        <taxon>Bacillota</taxon>
        <taxon>Bacilli</taxon>
        <taxon>Bacillales</taxon>
        <taxon>Guptibacillaceae</taxon>
        <taxon>Exobacillus</taxon>
    </lineage>
</organism>
<dbReference type="AlphaFoldDB" id="A0A5R9F316"/>
<dbReference type="Pfam" id="PF01557">
    <property type="entry name" value="FAA_hydrolase"/>
    <property type="match status" value="1"/>
</dbReference>
<dbReference type="EMBL" id="SWLG01000008">
    <property type="protein sequence ID" value="TLS36889.1"/>
    <property type="molecule type" value="Genomic_DNA"/>
</dbReference>
<proteinExistence type="inferred from homology"/>
<dbReference type="InterPro" id="IPR011234">
    <property type="entry name" value="Fumarylacetoacetase-like_C"/>
</dbReference>
<gene>
    <name evidence="4" type="ORF">FCL54_13110</name>
</gene>
<dbReference type="Proteomes" id="UP000308230">
    <property type="component" value="Unassembled WGS sequence"/>
</dbReference>
<comment type="similarity">
    <text evidence="1">Belongs to the FAH family.</text>
</comment>
<reference evidence="4 5" key="1">
    <citation type="submission" date="2019-04" db="EMBL/GenBank/DDBJ databases">
        <title>Bacillus caeni sp. nov., a bacterium isolated from mangrove sediment.</title>
        <authorList>
            <person name="Huang H."/>
            <person name="Mo K."/>
            <person name="Hu Y."/>
        </authorList>
    </citation>
    <scope>NUCLEOTIDE SEQUENCE [LARGE SCALE GENOMIC DNA]</scope>
    <source>
        <strain evidence="4 5">HB172195</strain>
    </source>
</reference>
<evidence type="ECO:0000313" key="4">
    <source>
        <dbReference type="EMBL" id="TLS36889.1"/>
    </source>
</evidence>
<feature type="domain" description="Fumarylacetoacetase-like C-terminal" evidence="3">
    <location>
        <begin position="47"/>
        <end position="252"/>
    </location>
</feature>
<evidence type="ECO:0000313" key="5">
    <source>
        <dbReference type="Proteomes" id="UP000308230"/>
    </source>
</evidence>